<feature type="region of interest" description="Disordered" evidence="3">
    <location>
        <begin position="246"/>
        <end position="270"/>
    </location>
</feature>
<dbReference type="RefSeq" id="XP_044567659.1">
    <property type="nucleotide sequence ID" value="XM_044701276.1"/>
</dbReference>
<dbReference type="GeneID" id="68118140"/>
<feature type="region of interest" description="Disordered" evidence="3">
    <location>
        <begin position="182"/>
        <end position="218"/>
    </location>
</feature>
<dbReference type="VEuPathDB" id="AmoebaDB:NfTy_015790"/>
<evidence type="ECO:0000256" key="3">
    <source>
        <dbReference type="SAM" id="MobiDB-lite"/>
    </source>
</evidence>
<keyword evidence="5" id="KW-1185">Reference proteome</keyword>
<dbReference type="Gene3D" id="6.10.140.2130">
    <property type="match status" value="1"/>
</dbReference>
<feature type="compositionally biased region" description="Low complexity" evidence="3">
    <location>
        <begin position="206"/>
        <end position="217"/>
    </location>
</feature>
<dbReference type="OrthoDB" id="10261641at2759"/>
<sequence length="270" mass="30803">MHSYTHHHMMATLTREQLEKFVEERPHMQDNLRCRNILRDYENNQVSHTLSSTIEKILWKKRQSNLSQKLENRPNLEQLEQRGILPYHISSGYTTSSNNSNRSSSDQDSSNSPSTTTTPSSSNSVSDNASQHQDFSYYIYDQEQALSGIGLGREEKERKKRHIENFLVRRPSKKDLVEMLRKGNNSSSTHSNLPHDNEPTLIYDVSGNSSNDLSHSSPTTFPSFDPVCILLEPHVLQIHNQLENLQSVTDTESDDSNNSEGEDEEKGSSQ</sequence>
<dbReference type="OMA" id="ILWKKRQ"/>
<dbReference type="AlphaFoldDB" id="A0A6A5C5B9"/>
<dbReference type="VEuPathDB" id="AmoebaDB:NF0053260"/>
<gene>
    <name evidence="4" type="ORF">FDP41_010925</name>
</gene>
<feature type="repeat" description="RPEL" evidence="2">
    <location>
        <begin position="64"/>
        <end position="89"/>
    </location>
</feature>
<dbReference type="EMBL" id="VFQX01000007">
    <property type="protein sequence ID" value="KAF0982946.1"/>
    <property type="molecule type" value="Genomic_DNA"/>
</dbReference>
<protein>
    <submittedName>
        <fullName evidence="4">Uncharacterized protein</fullName>
    </submittedName>
</protein>
<dbReference type="PROSITE" id="PS51073">
    <property type="entry name" value="RPEL"/>
    <property type="match status" value="1"/>
</dbReference>
<feature type="compositionally biased region" description="Low complexity" evidence="3">
    <location>
        <begin position="90"/>
        <end position="129"/>
    </location>
</feature>
<reference evidence="4 5" key="1">
    <citation type="journal article" date="2019" name="Sci. Rep.">
        <title>Nanopore sequencing improves the draft genome of the human pathogenic amoeba Naegleria fowleri.</title>
        <authorList>
            <person name="Liechti N."/>
            <person name="Schurch N."/>
            <person name="Bruggmann R."/>
            <person name="Wittwer M."/>
        </authorList>
    </citation>
    <scope>NUCLEOTIDE SEQUENCE [LARGE SCALE GENOMIC DNA]</scope>
    <source>
        <strain evidence="4 5">ATCC 30894</strain>
    </source>
</reference>
<evidence type="ECO:0000313" key="5">
    <source>
        <dbReference type="Proteomes" id="UP000444721"/>
    </source>
</evidence>
<proteinExistence type="predicted"/>
<feature type="compositionally biased region" description="Acidic residues" evidence="3">
    <location>
        <begin position="251"/>
        <end position="270"/>
    </location>
</feature>
<name>A0A6A5C5B9_NAEFO</name>
<dbReference type="InterPro" id="IPR004018">
    <property type="entry name" value="RPEL_repeat"/>
</dbReference>
<comment type="caution">
    <text evidence="4">The sequence shown here is derived from an EMBL/GenBank/DDBJ whole genome shotgun (WGS) entry which is preliminary data.</text>
</comment>
<organism evidence="4 5">
    <name type="scientific">Naegleria fowleri</name>
    <name type="common">Brain eating amoeba</name>
    <dbReference type="NCBI Taxonomy" id="5763"/>
    <lineage>
        <taxon>Eukaryota</taxon>
        <taxon>Discoba</taxon>
        <taxon>Heterolobosea</taxon>
        <taxon>Tetramitia</taxon>
        <taxon>Eutetramitia</taxon>
        <taxon>Vahlkampfiidae</taxon>
        <taxon>Naegleria</taxon>
    </lineage>
</organism>
<keyword evidence="1" id="KW-0677">Repeat</keyword>
<feature type="region of interest" description="Disordered" evidence="3">
    <location>
        <begin position="89"/>
        <end position="129"/>
    </location>
</feature>
<feature type="compositionally biased region" description="Polar residues" evidence="3">
    <location>
        <begin position="183"/>
        <end position="192"/>
    </location>
</feature>
<dbReference type="VEuPathDB" id="AmoebaDB:FDP41_010925"/>
<dbReference type="Proteomes" id="UP000444721">
    <property type="component" value="Unassembled WGS sequence"/>
</dbReference>
<evidence type="ECO:0000256" key="2">
    <source>
        <dbReference type="PROSITE-ProRule" id="PRU00401"/>
    </source>
</evidence>
<evidence type="ECO:0000256" key="1">
    <source>
        <dbReference type="ARBA" id="ARBA00022737"/>
    </source>
</evidence>
<evidence type="ECO:0000313" key="4">
    <source>
        <dbReference type="EMBL" id="KAF0982946.1"/>
    </source>
</evidence>
<accession>A0A6A5C5B9</accession>